<protein>
    <recommendedName>
        <fullName evidence="3">Telomeric single stranded DNA binding POT1/Cdc13 domain-containing protein</fullName>
    </recommendedName>
</protein>
<feature type="region of interest" description="Disordered" evidence="2">
    <location>
        <begin position="654"/>
        <end position="678"/>
    </location>
</feature>
<dbReference type="InterPro" id="IPR011564">
    <property type="entry name" value="Telomer_end-bd_POT1/Cdc13"/>
</dbReference>
<evidence type="ECO:0000313" key="5">
    <source>
        <dbReference type="Proteomes" id="UP001182556"/>
    </source>
</evidence>
<feature type="compositionally biased region" description="Polar residues" evidence="2">
    <location>
        <begin position="278"/>
        <end position="287"/>
    </location>
</feature>
<dbReference type="Pfam" id="PF02765">
    <property type="entry name" value="POT1"/>
    <property type="match status" value="1"/>
</dbReference>
<comment type="caution">
    <text evidence="4">The sequence shown here is derived from an EMBL/GenBank/DDBJ whole genome shotgun (WGS) entry which is preliminary data.</text>
</comment>
<feature type="region of interest" description="Disordered" evidence="2">
    <location>
        <begin position="155"/>
        <end position="201"/>
    </location>
</feature>
<feature type="region of interest" description="Disordered" evidence="2">
    <location>
        <begin position="316"/>
        <end position="470"/>
    </location>
</feature>
<dbReference type="SUPFAM" id="SSF50249">
    <property type="entry name" value="Nucleic acid-binding proteins"/>
    <property type="match status" value="2"/>
</dbReference>
<gene>
    <name evidence="4" type="ORF">DB88DRAFT_482263</name>
</gene>
<feature type="region of interest" description="Disordered" evidence="2">
    <location>
        <begin position="215"/>
        <end position="302"/>
    </location>
</feature>
<evidence type="ECO:0000259" key="3">
    <source>
        <dbReference type="SMART" id="SM00976"/>
    </source>
</evidence>
<feature type="compositionally biased region" description="Polar residues" evidence="2">
    <location>
        <begin position="416"/>
        <end position="439"/>
    </location>
</feature>
<reference evidence="4" key="1">
    <citation type="submission" date="2023-02" db="EMBL/GenBank/DDBJ databases">
        <title>Identification and recombinant expression of a fungal hydrolase from Papiliotrema laurentii that hydrolyzes apple cutin and clears colloidal polyester polyurethane.</title>
        <authorList>
            <consortium name="DOE Joint Genome Institute"/>
            <person name="Roman V.A."/>
            <person name="Bojanowski C."/>
            <person name="Crable B.R."/>
            <person name="Wagner D.N."/>
            <person name="Hung C.S."/>
            <person name="Nadeau L.J."/>
            <person name="Schratz L."/>
            <person name="Haridas S."/>
            <person name="Pangilinan J."/>
            <person name="Lipzen A."/>
            <person name="Na H."/>
            <person name="Yan M."/>
            <person name="Ng V."/>
            <person name="Grigoriev I.V."/>
            <person name="Spatafora J.W."/>
            <person name="Barlow D."/>
            <person name="Biffinger J."/>
            <person name="Kelley-Loughnane N."/>
            <person name="Varaljay V.A."/>
            <person name="Crookes-Goodson W.J."/>
        </authorList>
    </citation>
    <scope>NUCLEOTIDE SEQUENCE</scope>
    <source>
        <strain evidence="4">5307AH</strain>
    </source>
</reference>
<dbReference type="GO" id="GO:0003677">
    <property type="term" value="F:DNA binding"/>
    <property type="evidence" value="ECO:0007669"/>
    <property type="project" value="InterPro"/>
</dbReference>
<feature type="compositionally biased region" description="Low complexity" evidence="2">
    <location>
        <begin position="172"/>
        <end position="185"/>
    </location>
</feature>
<dbReference type="InterPro" id="IPR012340">
    <property type="entry name" value="NA-bd_OB-fold"/>
</dbReference>
<feature type="compositionally biased region" description="Low complexity" evidence="2">
    <location>
        <begin position="361"/>
        <end position="370"/>
    </location>
</feature>
<name>A0AAD9FUJ2_PAPLA</name>
<feature type="domain" description="Telomeric single stranded DNA binding POT1/Cdc13" evidence="3">
    <location>
        <begin position="507"/>
        <end position="644"/>
    </location>
</feature>
<organism evidence="4 5">
    <name type="scientific">Papiliotrema laurentii</name>
    <name type="common">Cryptococcus laurentii</name>
    <dbReference type="NCBI Taxonomy" id="5418"/>
    <lineage>
        <taxon>Eukaryota</taxon>
        <taxon>Fungi</taxon>
        <taxon>Dikarya</taxon>
        <taxon>Basidiomycota</taxon>
        <taxon>Agaricomycotina</taxon>
        <taxon>Tremellomycetes</taxon>
        <taxon>Tremellales</taxon>
        <taxon>Rhynchogastremaceae</taxon>
        <taxon>Papiliotrema</taxon>
    </lineage>
</organism>
<keyword evidence="5" id="KW-1185">Reference proteome</keyword>
<dbReference type="AlphaFoldDB" id="A0AAD9FUJ2"/>
<keyword evidence="1" id="KW-0175">Coiled coil</keyword>
<dbReference type="GO" id="GO:0000723">
    <property type="term" value="P:telomere maintenance"/>
    <property type="evidence" value="ECO:0007669"/>
    <property type="project" value="InterPro"/>
</dbReference>
<dbReference type="GO" id="GO:0000781">
    <property type="term" value="C:chromosome, telomeric region"/>
    <property type="evidence" value="ECO:0007669"/>
    <property type="project" value="InterPro"/>
</dbReference>
<dbReference type="EMBL" id="JAODAN010000002">
    <property type="protein sequence ID" value="KAK1926551.1"/>
    <property type="molecule type" value="Genomic_DNA"/>
</dbReference>
<dbReference type="Gene3D" id="2.40.50.140">
    <property type="entry name" value="Nucleic acid-binding proteins"/>
    <property type="match status" value="2"/>
</dbReference>
<feature type="region of interest" description="Disordered" evidence="2">
    <location>
        <begin position="811"/>
        <end position="833"/>
    </location>
</feature>
<feature type="compositionally biased region" description="Basic and acidic residues" evidence="2">
    <location>
        <begin position="186"/>
        <end position="197"/>
    </location>
</feature>
<feature type="compositionally biased region" description="Basic and acidic residues" evidence="2">
    <location>
        <begin position="342"/>
        <end position="351"/>
    </location>
</feature>
<feature type="coiled-coil region" evidence="1">
    <location>
        <begin position="470"/>
        <end position="499"/>
    </location>
</feature>
<proteinExistence type="predicted"/>
<evidence type="ECO:0000313" key="4">
    <source>
        <dbReference type="EMBL" id="KAK1926551.1"/>
    </source>
</evidence>
<dbReference type="SMART" id="SM00976">
    <property type="entry name" value="Telo_bind"/>
    <property type="match status" value="1"/>
</dbReference>
<feature type="compositionally biased region" description="Basic and acidic residues" evidence="2">
    <location>
        <begin position="371"/>
        <end position="393"/>
    </location>
</feature>
<sequence length="1054" mass="116503">MAAVDSASSSAILTTASLRGGQILPPGLQLRGSLIGLGPPNSTGPNGAPRLSLMLRCVIPNDKVSTSDYTTVHPAKTETVCKVRLTLENPAGGPPVNDVKSDWDALNGALKRDLEIDASGLTVLRYAPGAKMMEAELHGSGDRQVKLESGKQLRLLQPRVEPDSGTPSWLLSPTSSDFDSSSIDGPPRRPEPTDRLRPITSHPIPSLAAIRSVQASVHAGPSRSNPQTIPKRPSSPPSKALSINSKRRRIDQGPVDGLSTNLKPSIEAPFPPFPERTNFLTSPTRSKPTSDHAMVNAEGQAPTIRPIVEQQGTGDIDQAPFDIADDPSYFPPLSSSPQQRRNGSEPIHEMNPEFQRPSPSPIGSSWSSQRRSSDVFLSKKERSSPIVKHESAGDTRSSQGSQPKLDVGSPERARIDTQSAALQGSQQSDTRTAPSSSLDSHFLRSGTPNRQHRSEEQGGDLTRYQEANRRKRERFEAEQMQLEMEVQEQQASMADLQESARLNGVLYLPIERHERETYGNVMGVVIRDPDPPRKTSRDWAVSVIIADPSSHGGGPESEGMVVTIMRPAESALPRVYRGEVILFRNILFKIWNDKMKGNAFSTSARGRNEWAILDKRGRIKARSEGTETSEEEMRRMKRLFDWWHNVNGGDNSVGYVDDRRTSMTSQTSPNKGKDRSLAEARPGVFMDVTVKILHVHENTNGFGARYELYVTDGTASPDATRNYHGIDIGTPPSSIFTLAVFDQQPNDIAEMFVPGNFVIMRNVLVKRERGVGPLELKWSEKVTSEQKAAGWKNRKITLVPPHEHRATEINRRINEHQRQQREGGSRPPEALHPDVLDLPADQEVSRVADLDENVPLAQHLSTIYTDEHRYPISTLADVRKNTIFPNKFRIRARVKSLHARVPAPSTGGADFTTHFCYSCQRPFPASNVCLTCKDTTSRIDVRYRLIAMLEQDGELLPLIIADEVAEKILPPLPPITTSNSENDLRRKESRVRMANDGVADILLGAKMDGQRTRPIIDWTIEVYEVSPASKLDKKPKKELRVVVARAFGMAAAGR</sequence>
<accession>A0AAD9FUJ2</accession>
<evidence type="ECO:0000256" key="1">
    <source>
        <dbReference type="SAM" id="Coils"/>
    </source>
</evidence>
<evidence type="ECO:0000256" key="2">
    <source>
        <dbReference type="SAM" id="MobiDB-lite"/>
    </source>
</evidence>
<dbReference type="Proteomes" id="UP001182556">
    <property type="component" value="Unassembled WGS sequence"/>
</dbReference>